<protein>
    <submittedName>
        <fullName evidence="2">Ribbon-helix-helix protein, CopG family</fullName>
    </submittedName>
</protein>
<reference evidence="2 3" key="1">
    <citation type="submission" date="2023-06" db="EMBL/GenBank/DDBJ databases">
        <title>Actinomyces orist ORNL 0101 HMT-893 genome.</title>
        <authorList>
            <person name="Johnston C.D."/>
            <person name="Chen T."/>
            <person name="Dewhirst F.E."/>
        </authorList>
    </citation>
    <scope>NUCLEOTIDE SEQUENCE [LARGE SCALE GENOMIC DNA]</scope>
    <source>
        <strain evidence="2 3">ORNL 0101</strain>
    </source>
</reference>
<feature type="compositionally biased region" description="Basic and acidic residues" evidence="1">
    <location>
        <begin position="79"/>
        <end position="100"/>
    </location>
</feature>
<dbReference type="AlphaFoldDB" id="A0AAW9KWE9"/>
<organism evidence="2 3">
    <name type="scientific">Actinomyces oris</name>
    <dbReference type="NCBI Taxonomy" id="544580"/>
    <lineage>
        <taxon>Bacteria</taxon>
        <taxon>Bacillati</taxon>
        <taxon>Actinomycetota</taxon>
        <taxon>Actinomycetes</taxon>
        <taxon>Actinomycetales</taxon>
        <taxon>Actinomycetaceae</taxon>
        <taxon>Actinomyces</taxon>
    </lineage>
</organism>
<dbReference type="Proteomes" id="UP001289581">
    <property type="component" value="Unassembled WGS sequence"/>
</dbReference>
<proteinExistence type="predicted"/>
<dbReference type="RefSeq" id="WP_081385660.1">
    <property type="nucleotide sequence ID" value="NZ_JAXBCZ010000001.1"/>
</dbReference>
<comment type="caution">
    <text evidence="2">The sequence shown here is derived from an EMBL/GenBank/DDBJ whole genome shotgun (WGS) entry which is preliminary data.</text>
</comment>
<name>A0AAW9KWE9_9ACTO</name>
<accession>A0AAW9KWE9</accession>
<sequence length="193" mass="21621">MRHNNPASSTGPAKALVHPRVTCRHPDLTERDVLAAWQRTIEFIHRADTDQWVIIGPAPDGRMVEMVAEKLPPGVAHLPRHDTTNQEDHRRDQVSTKEDTMTTYTPSQMSEDEINALFGTTTEELDAKAAEYEDGSWEGPLVHHVRGRPSLYDEAMTDLHVRVPRSTLKALDQHAASAGKTRSQYVRDILATA</sequence>
<evidence type="ECO:0000313" key="3">
    <source>
        <dbReference type="Proteomes" id="UP001289581"/>
    </source>
</evidence>
<evidence type="ECO:0000313" key="2">
    <source>
        <dbReference type="EMBL" id="MEA1304515.1"/>
    </source>
</evidence>
<dbReference type="EMBL" id="JAXBCZ010000001">
    <property type="protein sequence ID" value="MEA1304515.1"/>
    <property type="molecule type" value="Genomic_DNA"/>
</dbReference>
<evidence type="ECO:0000256" key="1">
    <source>
        <dbReference type="SAM" id="MobiDB-lite"/>
    </source>
</evidence>
<gene>
    <name evidence="2" type="ORF">QU665_05445</name>
</gene>
<feature type="region of interest" description="Disordered" evidence="1">
    <location>
        <begin position="75"/>
        <end position="111"/>
    </location>
</feature>
<keyword evidence="3" id="KW-1185">Reference proteome</keyword>